<keyword evidence="1" id="KW-0812">Transmembrane</keyword>
<dbReference type="HOGENOM" id="CLU_1768055_0_0_1"/>
<sequence length="147" mass="15854">MIESPRAAIPAFYPNRLAIFLCVCANILFLAASPVAFFASTVQKSKTPAEDDSPYYGLLYFCSFGTAAFSIIVIAGVSKVFYKLVESPVESGEQHSRYNRVWNAFVLSVITTLVFVAASGYLGFLWGGGAQYFGGFGVTSLLAFLAT</sequence>
<keyword evidence="1" id="KW-0472">Membrane</keyword>
<feature type="transmembrane region" description="Helical" evidence="1">
    <location>
        <begin position="58"/>
        <end position="82"/>
    </location>
</feature>
<dbReference type="VEuPathDB" id="FungiDB:A1O9_04127"/>
<comment type="caution">
    <text evidence="2">The sequence shown here is derived from an EMBL/GenBank/DDBJ whole genome shotgun (WGS) entry which is preliminary data.</text>
</comment>
<evidence type="ECO:0000313" key="2">
    <source>
        <dbReference type="EMBL" id="KEF59283.1"/>
    </source>
</evidence>
<proteinExistence type="predicted"/>
<evidence type="ECO:0000313" key="3">
    <source>
        <dbReference type="Proteomes" id="UP000027920"/>
    </source>
</evidence>
<protein>
    <submittedName>
        <fullName evidence="2">Uncharacterized protein</fullName>
    </submittedName>
</protein>
<accession>A0A072PJ31</accession>
<dbReference type="RefSeq" id="XP_013261873.1">
    <property type="nucleotide sequence ID" value="XM_013406419.1"/>
</dbReference>
<dbReference type="AlphaFoldDB" id="A0A072PJ31"/>
<keyword evidence="3" id="KW-1185">Reference proteome</keyword>
<dbReference type="EMBL" id="AMGV01000003">
    <property type="protein sequence ID" value="KEF59283.1"/>
    <property type="molecule type" value="Genomic_DNA"/>
</dbReference>
<organism evidence="2 3">
    <name type="scientific">Exophiala aquamarina CBS 119918</name>
    <dbReference type="NCBI Taxonomy" id="1182545"/>
    <lineage>
        <taxon>Eukaryota</taxon>
        <taxon>Fungi</taxon>
        <taxon>Dikarya</taxon>
        <taxon>Ascomycota</taxon>
        <taxon>Pezizomycotina</taxon>
        <taxon>Eurotiomycetes</taxon>
        <taxon>Chaetothyriomycetidae</taxon>
        <taxon>Chaetothyriales</taxon>
        <taxon>Herpotrichiellaceae</taxon>
        <taxon>Exophiala</taxon>
    </lineage>
</organism>
<name>A0A072PJ31_9EURO</name>
<feature type="transmembrane region" description="Helical" evidence="1">
    <location>
        <begin position="102"/>
        <end position="124"/>
    </location>
</feature>
<dbReference type="GeneID" id="25279060"/>
<evidence type="ECO:0000256" key="1">
    <source>
        <dbReference type="SAM" id="Phobius"/>
    </source>
</evidence>
<feature type="transmembrane region" description="Helical" evidence="1">
    <location>
        <begin position="17"/>
        <end position="38"/>
    </location>
</feature>
<keyword evidence="1" id="KW-1133">Transmembrane helix</keyword>
<reference evidence="2 3" key="1">
    <citation type="submission" date="2013-03" db="EMBL/GenBank/DDBJ databases">
        <title>The Genome Sequence of Exophiala aquamarina CBS 119918.</title>
        <authorList>
            <consortium name="The Broad Institute Genomics Platform"/>
            <person name="Cuomo C."/>
            <person name="de Hoog S."/>
            <person name="Gorbushina A."/>
            <person name="Walker B."/>
            <person name="Young S.K."/>
            <person name="Zeng Q."/>
            <person name="Gargeya S."/>
            <person name="Fitzgerald M."/>
            <person name="Haas B."/>
            <person name="Abouelleil A."/>
            <person name="Allen A.W."/>
            <person name="Alvarado L."/>
            <person name="Arachchi H.M."/>
            <person name="Berlin A.M."/>
            <person name="Chapman S.B."/>
            <person name="Gainer-Dewar J."/>
            <person name="Goldberg J."/>
            <person name="Griggs A."/>
            <person name="Gujja S."/>
            <person name="Hansen M."/>
            <person name="Howarth C."/>
            <person name="Imamovic A."/>
            <person name="Ireland A."/>
            <person name="Larimer J."/>
            <person name="McCowan C."/>
            <person name="Murphy C."/>
            <person name="Pearson M."/>
            <person name="Poon T.W."/>
            <person name="Priest M."/>
            <person name="Roberts A."/>
            <person name="Saif S."/>
            <person name="Shea T."/>
            <person name="Sisk P."/>
            <person name="Sykes S."/>
            <person name="Wortman J."/>
            <person name="Nusbaum C."/>
            <person name="Birren B."/>
        </authorList>
    </citation>
    <scope>NUCLEOTIDE SEQUENCE [LARGE SCALE GENOMIC DNA]</scope>
    <source>
        <strain evidence="2 3">CBS 119918</strain>
    </source>
</reference>
<gene>
    <name evidence="2" type="ORF">A1O9_04127</name>
</gene>
<dbReference type="Proteomes" id="UP000027920">
    <property type="component" value="Unassembled WGS sequence"/>
</dbReference>